<dbReference type="InterPro" id="IPR014044">
    <property type="entry name" value="CAP_dom"/>
</dbReference>
<dbReference type="SUPFAM" id="SSF55797">
    <property type="entry name" value="PR-1-like"/>
    <property type="match status" value="1"/>
</dbReference>
<accession>A0A0N5BKI1</accession>
<name>A0A0N5BKI1_STREA</name>
<dbReference type="SMART" id="SM00198">
    <property type="entry name" value="SCP"/>
    <property type="match status" value="1"/>
</dbReference>
<dbReference type="Proteomes" id="UP000046392">
    <property type="component" value="Unplaced"/>
</dbReference>
<evidence type="ECO:0000259" key="2">
    <source>
        <dbReference type="SMART" id="SM00198"/>
    </source>
</evidence>
<dbReference type="PANTHER" id="PTHR10334">
    <property type="entry name" value="CYSTEINE-RICH SECRETORY PROTEIN-RELATED"/>
    <property type="match status" value="1"/>
</dbReference>
<evidence type="ECO:0000313" key="4">
    <source>
        <dbReference type="WBParaSite" id="SPAL_0000643800.1"/>
    </source>
</evidence>
<feature type="signal peptide" evidence="1">
    <location>
        <begin position="1"/>
        <end position="22"/>
    </location>
</feature>
<feature type="domain" description="SCP" evidence="2">
    <location>
        <begin position="87"/>
        <end position="220"/>
    </location>
</feature>
<dbReference type="PRINTS" id="PR00837">
    <property type="entry name" value="V5TPXLIKE"/>
</dbReference>
<organism evidence="3 4">
    <name type="scientific">Strongyloides papillosus</name>
    <name type="common">Intestinal threadworm</name>
    <dbReference type="NCBI Taxonomy" id="174720"/>
    <lineage>
        <taxon>Eukaryota</taxon>
        <taxon>Metazoa</taxon>
        <taxon>Ecdysozoa</taxon>
        <taxon>Nematoda</taxon>
        <taxon>Chromadorea</taxon>
        <taxon>Rhabditida</taxon>
        <taxon>Tylenchina</taxon>
        <taxon>Panagrolaimomorpha</taxon>
        <taxon>Strongyloidoidea</taxon>
        <taxon>Strongyloididae</taxon>
        <taxon>Strongyloides</taxon>
    </lineage>
</organism>
<feature type="chain" id="PRO_5005894514" evidence="1">
    <location>
        <begin position="23"/>
        <end position="229"/>
    </location>
</feature>
<dbReference type="InterPro" id="IPR035940">
    <property type="entry name" value="CAP_sf"/>
</dbReference>
<proteinExistence type="predicted"/>
<reference evidence="4" key="1">
    <citation type="submission" date="2017-02" db="UniProtKB">
        <authorList>
            <consortium name="WormBaseParasite"/>
        </authorList>
    </citation>
    <scope>IDENTIFICATION</scope>
</reference>
<dbReference type="Gene3D" id="3.40.33.10">
    <property type="entry name" value="CAP"/>
    <property type="match status" value="1"/>
</dbReference>
<dbReference type="Pfam" id="PF00188">
    <property type="entry name" value="CAP"/>
    <property type="match status" value="1"/>
</dbReference>
<dbReference type="AlphaFoldDB" id="A0A0N5BKI1"/>
<evidence type="ECO:0000256" key="1">
    <source>
        <dbReference type="SAM" id="SignalP"/>
    </source>
</evidence>
<sequence>MNINFILTLALFVFMSIISLEGKTIHYCIKRINGRQVYIWNEYPNMHFSSYREMMDFALYGVKPTTGRPTTTTQLVPVKRIKIDIKKYNKLFLEQTNKRRKLHGVPPLTFNQKIADAAQKWAEECARDNKAKYDYDHTYTTNYQGFSIQEYKNAIKHWYNEKNVHDYSKNYFTVASRHFALLIWKPFKQMGCGFAQGAREVFVVCKYSPPQKSEDGYIKNVPKPKSGRL</sequence>
<dbReference type="WBParaSite" id="SPAL_0000643800.1">
    <property type="protein sequence ID" value="SPAL_0000643800.1"/>
    <property type="gene ID" value="SPAL_0000643800"/>
</dbReference>
<protein>
    <submittedName>
        <fullName evidence="4">SCP domain-containing protein</fullName>
    </submittedName>
</protein>
<keyword evidence="3" id="KW-1185">Reference proteome</keyword>
<dbReference type="InterPro" id="IPR001283">
    <property type="entry name" value="CRISP-related"/>
</dbReference>
<evidence type="ECO:0000313" key="3">
    <source>
        <dbReference type="Proteomes" id="UP000046392"/>
    </source>
</evidence>
<keyword evidence="1" id="KW-0732">Signal</keyword>
<dbReference type="STRING" id="174720.A0A0N5BKI1"/>